<dbReference type="PANTHER" id="PTHR22950:SF494">
    <property type="entry name" value="GH04538P"/>
    <property type="match status" value="1"/>
</dbReference>
<evidence type="ECO:0000313" key="8">
    <source>
        <dbReference type="EMBL" id="GBP65436.1"/>
    </source>
</evidence>
<feature type="transmembrane region" description="Helical" evidence="6">
    <location>
        <begin position="349"/>
        <end position="366"/>
    </location>
</feature>
<dbReference type="EMBL" id="BGZK01000929">
    <property type="protein sequence ID" value="GBP65436.1"/>
    <property type="molecule type" value="Genomic_DNA"/>
</dbReference>
<dbReference type="GO" id="GO:0015179">
    <property type="term" value="F:L-amino acid transmembrane transporter activity"/>
    <property type="evidence" value="ECO:0007669"/>
    <property type="project" value="TreeGrafter"/>
</dbReference>
<keyword evidence="9" id="KW-1185">Reference proteome</keyword>
<feature type="transmembrane region" description="Helical" evidence="6">
    <location>
        <begin position="123"/>
        <end position="143"/>
    </location>
</feature>
<comment type="subcellular location">
    <subcellularLocation>
        <location evidence="1">Membrane</location>
        <topology evidence="1">Multi-pass membrane protein</topology>
    </subcellularLocation>
</comment>
<evidence type="ECO:0000256" key="3">
    <source>
        <dbReference type="ARBA" id="ARBA00022989"/>
    </source>
</evidence>
<dbReference type="InterPro" id="IPR013057">
    <property type="entry name" value="AA_transpt_TM"/>
</dbReference>
<feature type="transmembrane region" description="Helical" evidence="6">
    <location>
        <begin position="259"/>
        <end position="283"/>
    </location>
</feature>
<sequence>MGDKSQETYKNGSTNQNYNPFEHRQVQKPNSDIRSTANLLKASLGSGLLAVPLAFSNAGWAVGLVGTFVIAFVCTHCVHILVKTSRGCCKLECKPLLGYAATCEAAFAHGPKMLRRYSHAAKIFAEFSLFFTHVGICCVYTVLIADSVKQLIDRYVLSTSIDVQYYCLALSIPLLLLSQIKYLKWLAPFSLVANVLLVCTFAICLYYIFGDTISFEGRKVTGDISRFPAFLSTVIFAMEGIGIVMPVENSMSKPEHFLGCPGVLVIAMSLLAMLYATLGLFGYMRYGDVLRGSITLNLPINDWPAVCAKAFIAVSIFFTYPLQFYVIIDIFKRYTEPHYNKKYHTISEIIARTVGVCICGAIGMALPMLEQIISFVGAFFYSILGVMVPCIVETVFNWENLVVRCFALCQEVTRFESYLSAGKLAAKFLTRVKSKHSFRALGSMHVKSSVLVLSSRSQKD</sequence>
<feature type="transmembrane region" description="Helical" evidence="6">
    <location>
        <begin position="189"/>
        <end position="209"/>
    </location>
</feature>
<evidence type="ECO:0000256" key="5">
    <source>
        <dbReference type="SAM" id="MobiDB-lite"/>
    </source>
</evidence>
<keyword evidence="3 6" id="KW-1133">Transmembrane helix</keyword>
<feature type="transmembrane region" description="Helical" evidence="6">
    <location>
        <begin position="155"/>
        <end position="177"/>
    </location>
</feature>
<feature type="transmembrane region" description="Helical" evidence="6">
    <location>
        <begin position="229"/>
        <end position="247"/>
    </location>
</feature>
<evidence type="ECO:0000259" key="7">
    <source>
        <dbReference type="Pfam" id="PF01490"/>
    </source>
</evidence>
<comment type="caution">
    <text evidence="8">The sequence shown here is derived from an EMBL/GenBank/DDBJ whole genome shotgun (WGS) entry which is preliminary data.</text>
</comment>
<evidence type="ECO:0000313" key="9">
    <source>
        <dbReference type="Proteomes" id="UP000299102"/>
    </source>
</evidence>
<evidence type="ECO:0000256" key="6">
    <source>
        <dbReference type="SAM" id="Phobius"/>
    </source>
</evidence>
<evidence type="ECO:0000256" key="1">
    <source>
        <dbReference type="ARBA" id="ARBA00004141"/>
    </source>
</evidence>
<dbReference type="OrthoDB" id="1684102at2759"/>
<feature type="transmembrane region" description="Helical" evidence="6">
    <location>
        <begin position="372"/>
        <end position="392"/>
    </location>
</feature>
<evidence type="ECO:0000256" key="2">
    <source>
        <dbReference type="ARBA" id="ARBA00022692"/>
    </source>
</evidence>
<proteinExistence type="predicted"/>
<organism evidence="8 9">
    <name type="scientific">Eumeta variegata</name>
    <name type="common">Bagworm moth</name>
    <name type="synonym">Eumeta japonica</name>
    <dbReference type="NCBI Taxonomy" id="151549"/>
    <lineage>
        <taxon>Eukaryota</taxon>
        <taxon>Metazoa</taxon>
        <taxon>Ecdysozoa</taxon>
        <taxon>Arthropoda</taxon>
        <taxon>Hexapoda</taxon>
        <taxon>Insecta</taxon>
        <taxon>Pterygota</taxon>
        <taxon>Neoptera</taxon>
        <taxon>Endopterygota</taxon>
        <taxon>Lepidoptera</taxon>
        <taxon>Glossata</taxon>
        <taxon>Ditrysia</taxon>
        <taxon>Tineoidea</taxon>
        <taxon>Psychidae</taxon>
        <taxon>Oiketicinae</taxon>
        <taxon>Eumeta</taxon>
    </lineage>
</organism>
<evidence type="ECO:0000256" key="4">
    <source>
        <dbReference type="ARBA" id="ARBA00023136"/>
    </source>
</evidence>
<keyword evidence="4 6" id="KW-0472">Membrane</keyword>
<dbReference type="STRING" id="151549.A0A4C1XNC6"/>
<dbReference type="AlphaFoldDB" id="A0A4C1XNC6"/>
<keyword evidence="2 6" id="KW-0812">Transmembrane</keyword>
<dbReference type="Pfam" id="PF01490">
    <property type="entry name" value="Aa_trans"/>
    <property type="match status" value="1"/>
</dbReference>
<feature type="transmembrane region" description="Helical" evidence="6">
    <location>
        <begin position="61"/>
        <end position="82"/>
    </location>
</feature>
<reference evidence="8 9" key="1">
    <citation type="journal article" date="2019" name="Commun. Biol.">
        <title>The bagworm genome reveals a unique fibroin gene that provides high tensile strength.</title>
        <authorList>
            <person name="Kono N."/>
            <person name="Nakamura H."/>
            <person name="Ohtoshi R."/>
            <person name="Tomita M."/>
            <person name="Numata K."/>
            <person name="Arakawa K."/>
        </authorList>
    </citation>
    <scope>NUCLEOTIDE SEQUENCE [LARGE SCALE GENOMIC DNA]</scope>
</reference>
<accession>A0A4C1XNC6</accession>
<dbReference type="PANTHER" id="PTHR22950">
    <property type="entry name" value="AMINO ACID TRANSPORTER"/>
    <property type="match status" value="1"/>
</dbReference>
<gene>
    <name evidence="8" type="ORF">EVAR_36688_1</name>
</gene>
<name>A0A4C1XNC6_EUMVA</name>
<feature type="domain" description="Amino acid transporter transmembrane" evidence="7">
    <location>
        <begin position="33"/>
        <end position="398"/>
    </location>
</feature>
<feature type="transmembrane region" description="Helical" evidence="6">
    <location>
        <begin position="303"/>
        <end position="328"/>
    </location>
</feature>
<feature type="compositionally biased region" description="Polar residues" evidence="5">
    <location>
        <begin position="8"/>
        <end position="19"/>
    </location>
</feature>
<protein>
    <submittedName>
        <fullName evidence="8">Proton-coupled amino acid transporter-like protein CG1139</fullName>
    </submittedName>
</protein>
<feature type="region of interest" description="Disordered" evidence="5">
    <location>
        <begin position="1"/>
        <end position="29"/>
    </location>
</feature>
<dbReference type="Proteomes" id="UP000299102">
    <property type="component" value="Unassembled WGS sequence"/>
</dbReference>
<dbReference type="GO" id="GO:0005774">
    <property type="term" value="C:vacuolar membrane"/>
    <property type="evidence" value="ECO:0007669"/>
    <property type="project" value="TreeGrafter"/>
</dbReference>